<dbReference type="PANTHER" id="PTHR13018">
    <property type="entry name" value="PROBABLE MEMBRANE PROTEIN DUF221-RELATED"/>
    <property type="match status" value="1"/>
</dbReference>
<keyword evidence="1 4" id="KW-0812">Transmembrane</keyword>
<dbReference type="InterPro" id="IPR027815">
    <property type="entry name" value="CSC1/OSCA1-like_cyt"/>
</dbReference>
<dbReference type="Pfam" id="PF13967">
    <property type="entry name" value="RSN1_TM"/>
    <property type="match status" value="1"/>
</dbReference>
<keyword evidence="5" id="KW-1185">Reference proteome</keyword>
<evidence type="ECO:0000313" key="5">
    <source>
        <dbReference type="Proteomes" id="UP001370490"/>
    </source>
</evidence>
<dbReference type="PANTHER" id="PTHR13018:SF117">
    <property type="entry name" value="CSC1-LIKE PROTEIN RXW8"/>
    <property type="match status" value="1"/>
</dbReference>
<evidence type="ECO:0000259" key="2">
    <source>
        <dbReference type="Pfam" id="PF13967"/>
    </source>
</evidence>
<feature type="transmembrane region" description="Helical" evidence="1">
    <location>
        <begin position="35"/>
        <end position="59"/>
    </location>
</feature>
<keyword evidence="1" id="KW-1133">Transmembrane helix</keyword>
<dbReference type="GO" id="GO:0005227">
    <property type="term" value="F:calcium-activated cation channel activity"/>
    <property type="evidence" value="ECO:0007669"/>
    <property type="project" value="InterPro"/>
</dbReference>
<sequence length="360" mass="40756">MELRRISSDLMNISSGKELILCDALELILWSEMQLGALLTSAGINIGLCVLLFSLYSILRKQPSNVNVYFGRRLAQVRSKRSDSFCFDRLVPSPSWILRAWETSEVEILSVGGMDAVVFLRIIIFSMKIFSIAAVVCLFLVLPLNYYGQEMHHKHIPSESLDVFSIKNVSEGSKCCFSAVVKHNDITNLIMGVSVMEAADLLTFGLEYRSISEMRLGHISQSSSNPSHFTVLVRGIPWSPKESYTSLVKKFFMDYHASSYLSHQMVFRNGKIQRLMNDAEKVYNMLKSASIHKKCHPSITRCGLCGGISNSFRMLPTLEPFDEKTTFRDLVWRTNKKVRTLSKLLEFIYGLSIAFDISSI</sequence>
<evidence type="ECO:0000256" key="1">
    <source>
        <dbReference type="SAM" id="Phobius"/>
    </source>
</evidence>
<feature type="domain" description="CSC1/OSCA1-like cytosolic" evidence="3">
    <location>
        <begin position="228"/>
        <end position="299"/>
    </location>
</feature>
<feature type="domain" description="CSC1/OSCA1-like N-terminal transmembrane" evidence="2">
    <location>
        <begin position="37"/>
        <end position="181"/>
    </location>
</feature>
<dbReference type="GO" id="GO:0005886">
    <property type="term" value="C:plasma membrane"/>
    <property type="evidence" value="ECO:0007669"/>
    <property type="project" value="TreeGrafter"/>
</dbReference>
<dbReference type="InterPro" id="IPR032880">
    <property type="entry name" value="CSC1/OSCA1-like_N"/>
</dbReference>
<protein>
    <submittedName>
        <fullName evidence="4">CSC1/OSCA1-like, N-terminal transmembrane domain</fullName>
    </submittedName>
</protein>
<evidence type="ECO:0000313" key="4">
    <source>
        <dbReference type="EMBL" id="KAK6937943.1"/>
    </source>
</evidence>
<accession>A0AAN8VMS9</accession>
<reference evidence="4 5" key="1">
    <citation type="submission" date="2023-12" db="EMBL/GenBank/DDBJ databases">
        <title>A high-quality genome assembly for Dillenia turbinata (Dilleniales).</title>
        <authorList>
            <person name="Chanderbali A."/>
        </authorList>
    </citation>
    <scope>NUCLEOTIDE SEQUENCE [LARGE SCALE GENOMIC DNA]</scope>
    <source>
        <strain evidence="4">LSX21</strain>
        <tissue evidence="4">Leaf</tissue>
    </source>
</reference>
<dbReference type="Proteomes" id="UP001370490">
    <property type="component" value="Unassembled WGS sequence"/>
</dbReference>
<comment type="caution">
    <text evidence="4">The sequence shown here is derived from an EMBL/GenBank/DDBJ whole genome shotgun (WGS) entry which is preliminary data.</text>
</comment>
<keyword evidence="1" id="KW-0472">Membrane</keyword>
<dbReference type="Pfam" id="PF14703">
    <property type="entry name" value="PHM7_cyt"/>
    <property type="match status" value="1"/>
</dbReference>
<proteinExistence type="predicted"/>
<organism evidence="4 5">
    <name type="scientific">Dillenia turbinata</name>
    <dbReference type="NCBI Taxonomy" id="194707"/>
    <lineage>
        <taxon>Eukaryota</taxon>
        <taxon>Viridiplantae</taxon>
        <taxon>Streptophyta</taxon>
        <taxon>Embryophyta</taxon>
        <taxon>Tracheophyta</taxon>
        <taxon>Spermatophyta</taxon>
        <taxon>Magnoliopsida</taxon>
        <taxon>eudicotyledons</taxon>
        <taxon>Gunneridae</taxon>
        <taxon>Pentapetalae</taxon>
        <taxon>Dilleniales</taxon>
        <taxon>Dilleniaceae</taxon>
        <taxon>Dillenia</taxon>
    </lineage>
</organism>
<dbReference type="EMBL" id="JBAMMX010000006">
    <property type="protein sequence ID" value="KAK6937943.1"/>
    <property type="molecule type" value="Genomic_DNA"/>
</dbReference>
<evidence type="ECO:0000259" key="3">
    <source>
        <dbReference type="Pfam" id="PF14703"/>
    </source>
</evidence>
<gene>
    <name evidence="4" type="ORF">RJ641_031451</name>
</gene>
<name>A0AAN8VMS9_9MAGN</name>
<feature type="transmembrane region" description="Helical" evidence="1">
    <location>
        <begin position="118"/>
        <end position="144"/>
    </location>
</feature>
<dbReference type="AlphaFoldDB" id="A0AAN8VMS9"/>
<dbReference type="InterPro" id="IPR045122">
    <property type="entry name" value="Csc1-like"/>
</dbReference>